<sequence>MEKPQDFNSGAFMLESTNLQSSDRVAISRAAVVHVQCLFLSLFLPLVVLFGSSGGRNSTSAQVLEEFAVLEKKGEAMPVVLQCSRERKLDIPCFVTKELRSDTDTEGDDEAVDEIECWIFAGDQHAGADNREIFK</sequence>
<keyword evidence="3" id="KW-1185">Reference proteome</keyword>
<accession>A0A9P7Z6A2</accession>
<keyword evidence="1" id="KW-1133">Transmembrane helix</keyword>
<dbReference type="AlphaFoldDB" id="A0A9P7Z6A2"/>
<feature type="transmembrane region" description="Helical" evidence="1">
    <location>
        <begin position="26"/>
        <end position="50"/>
    </location>
</feature>
<organism evidence="2 3">
    <name type="scientific">Calycina marina</name>
    <dbReference type="NCBI Taxonomy" id="1763456"/>
    <lineage>
        <taxon>Eukaryota</taxon>
        <taxon>Fungi</taxon>
        <taxon>Dikarya</taxon>
        <taxon>Ascomycota</taxon>
        <taxon>Pezizomycotina</taxon>
        <taxon>Leotiomycetes</taxon>
        <taxon>Helotiales</taxon>
        <taxon>Pezizellaceae</taxon>
        <taxon>Calycina</taxon>
    </lineage>
</organism>
<evidence type="ECO:0000256" key="1">
    <source>
        <dbReference type="SAM" id="Phobius"/>
    </source>
</evidence>
<dbReference type="EMBL" id="MU253837">
    <property type="protein sequence ID" value="KAG9245643.1"/>
    <property type="molecule type" value="Genomic_DNA"/>
</dbReference>
<reference evidence="2" key="1">
    <citation type="journal article" date="2021" name="IMA Fungus">
        <title>Genomic characterization of three marine fungi, including Emericellopsis atlantica sp. nov. with signatures of a generalist lifestyle and marine biomass degradation.</title>
        <authorList>
            <person name="Hagestad O.C."/>
            <person name="Hou L."/>
            <person name="Andersen J.H."/>
            <person name="Hansen E.H."/>
            <person name="Altermark B."/>
            <person name="Li C."/>
            <person name="Kuhnert E."/>
            <person name="Cox R.J."/>
            <person name="Crous P.W."/>
            <person name="Spatafora J.W."/>
            <person name="Lail K."/>
            <person name="Amirebrahimi M."/>
            <person name="Lipzen A."/>
            <person name="Pangilinan J."/>
            <person name="Andreopoulos W."/>
            <person name="Hayes R.D."/>
            <person name="Ng V."/>
            <person name="Grigoriev I.V."/>
            <person name="Jackson S.A."/>
            <person name="Sutton T.D.S."/>
            <person name="Dobson A.D.W."/>
            <person name="Rama T."/>
        </authorList>
    </citation>
    <scope>NUCLEOTIDE SEQUENCE</scope>
    <source>
        <strain evidence="2">TRa3180A</strain>
    </source>
</reference>
<gene>
    <name evidence="2" type="ORF">BJ878DRAFT_479057</name>
</gene>
<evidence type="ECO:0000313" key="3">
    <source>
        <dbReference type="Proteomes" id="UP000887226"/>
    </source>
</evidence>
<keyword evidence="1" id="KW-0472">Membrane</keyword>
<name>A0A9P7Z6A2_9HELO</name>
<comment type="caution">
    <text evidence="2">The sequence shown here is derived from an EMBL/GenBank/DDBJ whole genome shotgun (WGS) entry which is preliminary data.</text>
</comment>
<evidence type="ECO:0000313" key="2">
    <source>
        <dbReference type="EMBL" id="KAG9245643.1"/>
    </source>
</evidence>
<protein>
    <submittedName>
        <fullName evidence="2">Uncharacterized protein</fullName>
    </submittedName>
</protein>
<dbReference type="Proteomes" id="UP000887226">
    <property type="component" value="Unassembled WGS sequence"/>
</dbReference>
<proteinExistence type="predicted"/>
<keyword evidence="1" id="KW-0812">Transmembrane</keyword>